<proteinExistence type="predicted"/>
<comment type="caution">
    <text evidence="2">The sequence shown here is derived from an EMBL/GenBank/DDBJ whole genome shotgun (WGS) entry which is preliminary data.</text>
</comment>
<dbReference type="AlphaFoldDB" id="A0AAN9UMH6"/>
<reference evidence="2 3" key="1">
    <citation type="submission" date="2024-02" db="EMBL/GenBank/DDBJ databases">
        <title>De novo assembly and annotation of 12 fungi associated with fruit tree decline syndrome in Ontario, Canada.</title>
        <authorList>
            <person name="Sulman M."/>
            <person name="Ellouze W."/>
            <person name="Ilyukhin E."/>
        </authorList>
    </citation>
    <scope>NUCLEOTIDE SEQUENCE [LARGE SCALE GENOMIC DNA]</scope>
    <source>
        <strain evidence="2 3">M11/M66-122</strain>
    </source>
</reference>
<dbReference type="Proteomes" id="UP001320420">
    <property type="component" value="Unassembled WGS sequence"/>
</dbReference>
<feature type="region of interest" description="Disordered" evidence="1">
    <location>
        <begin position="100"/>
        <end position="123"/>
    </location>
</feature>
<sequence length="261" mass="28443">MSTLSIRPTPATTFEPIQVRSADEHRRQVLIRYAWDIYGYIITSQEADEILNEGLWDDVDQFIRYMWDANFGEATPDSTNVKLPGAVQVYGLEQLGLARAVSEPSGDSDGDDTDEGDDEDGISLASTSSLTLTGYEMFEDAELGWLPVYTADSPPSYASCAPLDPPEYTLAVAVEATGEGEDATSTVEITPVLEPTSPDKEEGAIPGGEKIPCASDEKSTGVFASMGARMDRKILKAKRGVARRLKAISPRRAFRRACRLH</sequence>
<evidence type="ECO:0000313" key="3">
    <source>
        <dbReference type="Proteomes" id="UP001320420"/>
    </source>
</evidence>
<feature type="compositionally biased region" description="Acidic residues" evidence="1">
    <location>
        <begin position="106"/>
        <end position="121"/>
    </location>
</feature>
<accession>A0AAN9UMH6</accession>
<evidence type="ECO:0000256" key="1">
    <source>
        <dbReference type="SAM" id="MobiDB-lite"/>
    </source>
</evidence>
<evidence type="ECO:0000313" key="2">
    <source>
        <dbReference type="EMBL" id="KAK7749095.1"/>
    </source>
</evidence>
<protein>
    <submittedName>
        <fullName evidence="2">Uncharacterized protein</fullName>
    </submittedName>
</protein>
<organism evidence="2 3">
    <name type="scientific">Diatrype stigma</name>
    <dbReference type="NCBI Taxonomy" id="117547"/>
    <lineage>
        <taxon>Eukaryota</taxon>
        <taxon>Fungi</taxon>
        <taxon>Dikarya</taxon>
        <taxon>Ascomycota</taxon>
        <taxon>Pezizomycotina</taxon>
        <taxon>Sordariomycetes</taxon>
        <taxon>Xylariomycetidae</taxon>
        <taxon>Xylariales</taxon>
        <taxon>Diatrypaceae</taxon>
        <taxon>Diatrype</taxon>
    </lineage>
</organism>
<name>A0AAN9UMH6_9PEZI</name>
<keyword evidence="3" id="KW-1185">Reference proteome</keyword>
<gene>
    <name evidence="2" type="ORF">SLS62_008490</name>
</gene>
<dbReference type="EMBL" id="JAKJXP020000079">
    <property type="protein sequence ID" value="KAK7749095.1"/>
    <property type="molecule type" value="Genomic_DNA"/>
</dbReference>